<evidence type="ECO:0000313" key="1">
    <source>
        <dbReference type="EMBL" id="MCU7238670.1"/>
    </source>
</evidence>
<organism evidence="1 2">
    <name type="scientific">Pseudomonas peradeniyensis</name>
    <dbReference type="NCBI Taxonomy" id="2745488"/>
    <lineage>
        <taxon>Bacteria</taxon>
        <taxon>Pseudomonadati</taxon>
        <taxon>Pseudomonadota</taxon>
        <taxon>Gammaproteobacteria</taxon>
        <taxon>Pseudomonadales</taxon>
        <taxon>Pseudomonadaceae</taxon>
        <taxon>Pseudomonas</taxon>
    </lineage>
</organism>
<dbReference type="RefSeq" id="WP_262951415.1">
    <property type="nucleotide sequence ID" value="NZ_JAOSLA010000014.1"/>
</dbReference>
<reference evidence="1" key="1">
    <citation type="journal article" date="2022" name="Microbiol. Spectr.">
        <title>An Nuclear Magnetic Resonance Fingerprint Matching Approach for the Identification and Structural Re-Evaluation of Pseudomonas Lipopeptides.</title>
        <authorList>
            <person name="De Roo V."/>
            <person name="Verleysen Y."/>
            <person name="Kovacs B."/>
            <person name="De Vleeschouwer M."/>
            <person name="Muangkaew P."/>
            <person name="Girard L."/>
            <person name="Hofte M."/>
            <person name="De Mot R."/>
            <person name="Madder A."/>
            <person name="Geudens N."/>
            <person name="Martins J.C."/>
        </authorList>
    </citation>
    <scope>NUCLEOTIDE SEQUENCE</scope>
    <source>
        <strain evidence="1">COR51</strain>
    </source>
</reference>
<dbReference type="Proteomes" id="UP001139994">
    <property type="component" value="Unassembled WGS sequence"/>
</dbReference>
<reference evidence="1" key="2">
    <citation type="submission" date="2022-09" db="EMBL/GenBank/DDBJ databases">
        <authorList>
            <person name="Cesa-Luna C."/>
            <person name="Girard L."/>
            <person name="Lood C."/>
            <person name="Hofte M."/>
            <person name="De Mot R."/>
        </authorList>
    </citation>
    <scope>NUCLEOTIDE SEQUENCE</scope>
    <source>
        <strain evidence="1">COR51</strain>
    </source>
</reference>
<reference evidence="1" key="3">
    <citation type="journal article" date="2023" name="mSystems">
        <title>Charting the Lipopeptidome of Nonpathogenic Pseudomonas.</title>
        <authorList>
            <person name="Cesa-Luna C."/>
            <person name="Geudens N."/>
            <person name="Girard L."/>
            <person name="De Roo V."/>
            <person name="Maklad H.R."/>
            <person name="Martins J.C."/>
            <person name="Hofte M."/>
            <person name="De Mot R."/>
        </authorList>
    </citation>
    <scope>NUCLEOTIDE SEQUENCE</scope>
    <source>
        <strain evidence="1">COR51</strain>
    </source>
</reference>
<evidence type="ECO:0008006" key="3">
    <source>
        <dbReference type="Google" id="ProtNLM"/>
    </source>
</evidence>
<dbReference type="Gene3D" id="1.10.30.50">
    <property type="match status" value="1"/>
</dbReference>
<keyword evidence="2" id="KW-1185">Reference proteome</keyword>
<evidence type="ECO:0000313" key="2">
    <source>
        <dbReference type="Proteomes" id="UP001139994"/>
    </source>
</evidence>
<accession>A0ABT2VAF8</accession>
<sequence length="297" mass="34700">MKKHSFYDVFEACVNGKRYRNRPLSHNDMQMYRFLRAAQEVFKIHYYYGGAYTYKDESLTFGWQKSRFVALYEEQLSNKRAAGRKYYDVLVRLAPDNKCQVCLLGKVESLDHFLPKESYPSLSISPYNLVPCCLGCNGVKSTFKPSSPKRQAIHYKFDDIFSSDWLQGEYDCVNRKVVFSPNTCLYPEGSVAHARIATHMEVHGLHSVYELEALRKTREMVAYAKVEGISLEEHIHSELSKLADNARFYPRARHTFDHWKWVTCKALLASSVFMQSDYQWFENMKRYYLPGEGFEGL</sequence>
<comment type="caution">
    <text evidence="1">The sequence shown here is derived from an EMBL/GenBank/DDBJ whole genome shotgun (WGS) entry which is preliminary data.</text>
</comment>
<name>A0ABT2VAF8_9PSED</name>
<gene>
    <name evidence="1" type="ORF">OC929_11430</name>
</gene>
<dbReference type="EMBL" id="JAOSLA010000014">
    <property type="protein sequence ID" value="MCU7238670.1"/>
    <property type="molecule type" value="Genomic_DNA"/>
</dbReference>
<protein>
    <recommendedName>
        <fullName evidence="3">HNH endonuclease</fullName>
    </recommendedName>
</protein>
<proteinExistence type="predicted"/>